<gene>
    <name evidence="2" type="ORF">BON30_28220</name>
</gene>
<dbReference type="SUPFAM" id="SSF53474">
    <property type="entry name" value="alpha/beta-Hydrolases"/>
    <property type="match status" value="1"/>
</dbReference>
<reference evidence="3" key="1">
    <citation type="submission" date="2016-11" db="EMBL/GenBank/DDBJ databases">
        <authorList>
            <person name="Shukria A."/>
            <person name="Stevens D.C."/>
        </authorList>
    </citation>
    <scope>NUCLEOTIDE SEQUENCE [LARGE SCALE GENOMIC DNA]</scope>
    <source>
        <strain evidence="3">Cbfe23</strain>
    </source>
</reference>
<feature type="domain" description="AB hydrolase-1" evidence="1">
    <location>
        <begin position="39"/>
        <end position="273"/>
    </location>
</feature>
<dbReference type="STRING" id="83449.BON30_28220"/>
<protein>
    <submittedName>
        <fullName evidence="2">Alpha/beta hydrolase</fullName>
    </submittedName>
</protein>
<proteinExistence type="predicted"/>
<reference evidence="2 3" key="2">
    <citation type="submission" date="2016-12" db="EMBL/GenBank/DDBJ databases">
        <title>Draft Genome Sequence of Cystobacter ferrugineus Strain Cbfe23.</title>
        <authorList>
            <person name="Akbar S."/>
            <person name="Dowd S.E."/>
            <person name="Stevens D.C."/>
        </authorList>
    </citation>
    <scope>NUCLEOTIDE SEQUENCE [LARGE SCALE GENOMIC DNA]</scope>
    <source>
        <strain evidence="2 3">Cbfe23</strain>
    </source>
</reference>
<dbReference type="EMBL" id="MPIN01000008">
    <property type="protein sequence ID" value="OJH37204.1"/>
    <property type="molecule type" value="Genomic_DNA"/>
</dbReference>
<accession>A0A1L9B4M0</accession>
<organism evidence="2 3">
    <name type="scientific">Cystobacter ferrugineus</name>
    <dbReference type="NCBI Taxonomy" id="83449"/>
    <lineage>
        <taxon>Bacteria</taxon>
        <taxon>Pseudomonadati</taxon>
        <taxon>Myxococcota</taxon>
        <taxon>Myxococcia</taxon>
        <taxon>Myxococcales</taxon>
        <taxon>Cystobacterineae</taxon>
        <taxon>Archangiaceae</taxon>
        <taxon>Cystobacter</taxon>
    </lineage>
</organism>
<dbReference type="RefSeq" id="WP_071901541.1">
    <property type="nucleotide sequence ID" value="NZ_MPIN01000008.1"/>
</dbReference>
<dbReference type="AlphaFoldDB" id="A0A1L9B4M0"/>
<dbReference type="PRINTS" id="PR00111">
    <property type="entry name" value="ABHYDROLASE"/>
</dbReference>
<dbReference type="Gene3D" id="3.40.50.1820">
    <property type="entry name" value="alpha/beta hydrolase"/>
    <property type="match status" value="1"/>
</dbReference>
<dbReference type="InterPro" id="IPR050266">
    <property type="entry name" value="AB_hydrolase_sf"/>
</dbReference>
<dbReference type="Pfam" id="PF00561">
    <property type="entry name" value="Abhydrolase_1"/>
    <property type="match status" value="1"/>
</dbReference>
<dbReference type="GO" id="GO:0047372">
    <property type="term" value="F:monoacylglycerol lipase activity"/>
    <property type="evidence" value="ECO:0007669"/>
    <property type="project" value="TreeGrafter"/>
</dbReference>
<dbReference type="OrthoDB" id="5385630at2"/>
<dbReference type="GO" id="GO:0046464">
    <property type="term" value="P:acylglycerol catabolic process"/>
    <property type="evidence" value="ECO:0007669"/>
    <property type="project" value="TreeGrafter"/>
</dbReference>
<name>A0A1L9B4M0_9BACT</name>
<sequence>MSAQPTPVTAVTAKNQFVQGANGVRYAYRRLGAASPSVPPLVLLQHFRGNLDNWDPALVDALSARREVILFDNVGVGLSNGTVPSTVAQMARDAIAFLEALNVKQADLLGFSLGGFVAQEIALIRPALVRRLVLAGTGPKGAPGMHGWRQDIADHARRPEPRGEDLLYIFFAHTQTSQAKGVEFLGRFMQRSVERDQPSSLAARDAQYDAVLDWGIPDHGQLQRLTAIRQPTLVIQGDDDLMIPTRLSHLMAGLIPNARIKIYPDSAHAFLFQYPVEVAGDVDTFLSA</sequence>
<comment type="caution">
    <text evidence="2">The sequence shown here is derived from an EMBL/GenBank/DDBJ whole genome shotgun (WGS) entry which is preliminary data.</text>
</comment>
<keyword evidence="3" id="KW-1185">Reference proteome</keyword>
<dbReference type="PANTHER" id="PTHR43798:SF5">
    <property type="entry name" value="MONOACYLGLYCEROL LIPASE ABHD6"/>
    <property type="match status" value="1"/>
</dbReference>
<evidence type="ECO:0000259" key="1">
    <source>
        <dbReference type="Pfam" id="PF00561"/>
    </source>
</evidence>
<dbReference type="GO" id="GO:0016020">
    <property type="term" value="C:membrane"/>
    <property type="evidence" value="ECO:0007669"/>
    <property type="project" value="TreeGrafter"/>
</dbReference>
<dbReference type="Proteomes" id="UP000182229">
    <property type="component" value="Unassembled WGS sequence"/>
</dbReference>
<evidence type="ECO:0000313" key="3">
    <source>
        <dbReference type="Proteomes" id="UP000182229"/>
    </source>
</evidence>
<keyword evidence="2" id="KW-0378">Hydrolase</keyword>
<dbReference type="InterPro" id="IPR000073">
    <property type="entry name" value="AB_hydrolase_1"/>
</dbReference>
<dbReference type="PANTHER" id="PTHR43798">
    <property type="entry name" value="MONOACYLGLYCEROL LIPASE"/>
    <property type="match status" value="1"/>
</dbReference>
<evidence type="ECO:0000313" key="2">
    <source>
        <dbReference type="EMBL" id="OJH37204.1"/>
    </source>
</evidence>
<dbReference type="InterPro" id="IPR029058">
    <property type="entry name" value="AB_hydrolase_fold"/>
</dbReference>